<proteinExistence type="predicted"/>
<gene>
    <name evidence="1" type="ORF">CLV31_11973</name>
</gene>
<keyword evidence="2" id="KW-1185">Reference proteome</keyword>
<dbReference type="OrthoDB" id="1098767at2"/>
<dbReference type="Pfam" id="PF17170">
    <property type="entry name" value="DUF5128"/>
    <property type="match status" value="1"/>
</dbReference>
<evidence type="ECO:0000313" key="1">
    <source>
        <dbReference type="EMBL" id="PZV77660.1"/>
    </source>
</evidence>
<accession>A0A326RNY3</accession>
<dbReference type="RefSeq" id="WP_111394754.1">
    <property type="nucleotide sequence ID" value="NZ_QKTX01000019.1"/>
</dbReference>
<name>A0A326RNY3_9BACT</name>
<protein>
    <submittedName>
        <fullName evidence="1">6-bladed beta-propeller protein</fullName>
    </submittedName>
</protein>
<evidence type="ECO:0000313" key="2">
    <source>
        <dbReference type="Proteomes" id="UP000248917"/>
    </source>
</evidence>
<dbReference type="Proteomes" id="UP000248917">
    <property type="component" value="Unassembled WGS sequence"/>
</dbReference>
<dbReference type="EMBL" id="QKTX01000019">
    <property type="protein sequence ID" value="PZV77660.1"/>
    <property type="molecule type" value="Genomic_DNA"/>
</dbReference>
<sequence>MIQRLFLVILVLFVGCSIESQNETSNQNIPIDLDNATEAKASEVYEDIKYVFLKNPDQYPLVRPYKFKIQKDLLGIEDEGMEQYVFFDLEGNPLFKIAGSSGGGPGEFKRTEDFQISDNQIIIKDPILSKFLFFDRKGNFINEERSRVRTSYFFRNTDTELHYSKNIREHGDYEFYRIEDDKIIKLLPSISPVKDIVYSNKDSFILDEDRNELIFQIPYSNKVAFFSLGGNLNQLVEFDFGKKYLSDEVQAKLEPEELNNLVMSENLVTGIGSFFPIGDGYIITFGSGYRYSHQVFLDKKFEVKSHFGKIINDIDRMPIKTIPWFFYEDRLGFFIPSSEFLANYLEKFEIGTKEIDNSNLHEFVSKYQNELGGDSYVLTFLKVKKSIFSI</sequence>
<dbReference type="AlphaFoldDB" id="A0A326RNY3"/>
<dbReference type="PROSITE" id="PS51257">
    <property type="entry name" value="PROKAR_LIPOPROTEIN"/>
    <property type="match status" value="1"/>
</dbReference>
<reference evidence="1 2" key="1">
    <citation type="submission" date="2018-06" db="EMBL/GenBank/DDBJ databases">
        <title>Genomic Encyclopedia of Archaeal and Bacterial Type Strains, Phase II (KMG-II): from individual species to whole genera.</title>
        <authorList>
            <person name="Goeker M."/>
        </authorList>
    </citation>
    <scope>NUCLEOTIDE SEQUENCE [LARGE SCALE GENOMIC DNA]</scope>
    <source>
        <strain evidence="1 2">T4</strain>
    </source>
</reference>
<organism evidence="1 2">
    <name type="scientific">Algoriphagus aquaeductus</name>
    <dbReference type="NCBI Taxonomy" id="475299"/>
    <lineage>
        <taxon>Bacteria</taxon>
        <taxon>Pseudomonadati</taxon>
        <taxon>Bacteroidota</taxon>
        <taxon>Cytophagia</taxon>
        <taxon>Cytophagales</taxon>
        <taxon>Cyclobacteriaceae</taxon>
        <taxon>Algoriphagus</taxon>
    </lineage>
</organism>
<comment type="caution">
    <text evidence="1">The sequence shown here is derived from an EMBL/GenBank/DDBJ whole genome shotgun (WGS) entry which is preliminary data.</text>
</comment>